<reference evidence="2 3" key="1">
    <citation type="submission" date="2018-01" db="EMBL/GenBank/DDBJ databases">
        <title>Lactibacter flavus gen. nov., sp. nov., a novel bacterium of the family Propionibacteriaceae isolated from raw milk and dairy products.</title>
        <authorList>
            <person name="Wenning M."/>
            <person name="Breitenwieser F."/>
            <person name="Huptas C."/>
            <person name="von Neubeck M."/>
            <person name="Busse H.-J."/>
            <person name="Scherer S."/>
        </authorList>
    </citation>
    <scope>NUCLEOTIDE SEQUENCE [LARGE SCALE GENOMIC DNA]</scope>
    <source>
        <strain evidence="2 3">VG341</strain>
    </source>
</reference>
<dbReference type="Gene3D" id="1.10.101.10">
    <property type="entry name" value="PGBD-like superfamily/PGBD"/>
    <property type="match status" value="1"/>
</dbReference>
<evidence type="ECO:0000313" key="3">
    <source>
        <dbReference type="Proteomes" id="UP000290624"/>
    </source>
</evidence>
<evidence type="ECO:0000313" key="2">
    <source>
        <dbReference type="EMBL" id="RXW32547.1"/>
    </source>
</evidence>
<dbReference type="SUPFAM" id="SSF47090">
    <property type="entry name" value="PGBD-like"/>
    <property type="match status" value="1"/>
</dbReference>
<dbReference type="OrthoDB" id="3730981at2"/>
<proteinExistence type="predicted"/>
<dbReference type="AlphaFoldDB" id="A0A4Q2EG55"/>
<gene>
    <name evidence="2" type="ORF">C1706_05115</name>
</gene>
<sequence>MSRLARNRPHWGNKWTTEERTMASEWENVRPYRLRWVGQNETGYVGEAAGGWSVNVSKDTFTPMSPGTWISGAYAGPASTTWCSWVRSRNSAYSAIKVIQSKVGAAVDGVFGPATKAKVIAWQRARGLSHDGIVGRSTWNAMFPSGGTQPV</sequence>
<comment type="caution">
    <text evidence="2">The sequence shown here is derived from an EMBL/GenBank/DDBJ whole genome shotgun (WGS) entry which is preliminary data.</text>
</comment>
<dbReference type="Proteomes" id="UP000290624">
    <property type="component" value="Unassembled WGS sequence"/>
</dbReference>
<accession>A0A4Q2EG55</accession>
<organism evidence="2 3">
    <name type="scientific">Propioniciclava flava</name>
    <dbReference type="NCBI Taxonomy" id="2072026"/>
    <lineage>
        <taxon>Bacteria</taxon>
        <taxon>Bacillati</taxon>
        <taxon>Actinomycetota</taxon>
        <taxon>Actinomycetes</taxon>
        <taxon>Propionibacteriales</taxon>
        <taxon>Propionibacteriaceae</taxon>
        <taxon>Propioniciclava</taxon>
    </lineage>
</organism>
<dbReference type="InterPro" id="IPR002477">
    <property type="entry name" value="Peptidoglycan-bd-like"/>
</dbReference>
<name>A0A4Q2EG55_9ACTN</name>
<dbReference type="InterPro" id="IPR036365">
    <property type="entry name" value="PGBD-like_sf"/>
</dbReference>
<dbReference type="Pfam" id="PF01471">
    <property type="entry name" value="PG_binding_1"/>
    <property type="match status" value="1"/>
</dbReference>
<evidence type="ECO:0000259" key="1">
    <source>
        <dbReference type="Pfam" id="PF01471"/>
    </source>
</evidence>
<dbReference type="InterPro" id="IPR036366">
    <property type="entry name" value="PGBDSf"/>
</dbReference>
<protein>
    <recommendedName>
        <fullName evidence="1">Peptidoglycan binding-like domain-containing protein</fullName>
    </recommendedName>
</protein>
<keyword evidence="3" id="KW-1185">Reference proteome</keyword>
<feature type="domain" description="Peptidoglycan binding-like" evidence="1">
    <location>
        <begin position="106"/>
        <end position="142"/>
    </location>
</feature>
<dbReference type="EMBL" id="PPCV01000003">
    <property type="protein sequence ID" value="RXW32547.1"/>
    <property type="molecule type" value="Genomic_DNA"/>
</dbReference>